<evidence type="ECO:0000256" key="6">
    <source>
        <dbReference type="SAM" id="Phobius"/>
    </source>
</evidence>
<name>A0A9B0WYS7_CHRAS</name>
<accession>A0A9B0WYS7</accession>
<dbReference type="OrthoDB" id="9451513at2759"/>
<sequence length="199" mass="21938">MIGIFHVLMWYFVLLLYMGQIQGVFGVYKPITYTTGSALWGIVFIISGIFIIKTAKQPSYCVVASALTFSILSLITAIAAIVLTVIELSQFQSVSYRNYGQAKLGRLVSRILLISYHLEVSIAFVYSLITAINLVCGYSLKPKRKVASPSPSWEPYRFHGVTEGRGSGGPAGVCAWMSTRCAPRSRALDYNRDFGTEQG</sequence>
<organism evidence="7 8">
    <name type="scientific">Chrysochloris asiatica</name>
    <name type="common">Cape golden mole</name>
    <dbReference type="NCBI Taxonomy" id="185453"/>
    <lineage>
        <taxon>Eukaryota</taxon>
        <taxon>Metazoa</taxon>
        <taxon>Chordata</taxon>
        <taxon>Craniata</taxon>
        <taxon>Vertebrata</taxon>
        <taxon>Euteleostomi</taxon>
        <taxon>Mammalia</taxon>
        <taxon>Eutheria</taxon>
        <taxon>Afrotheria</taxon>
        <taxon>Chrysochloridae</taxon>
        <taxon>Chrysochlorinae</taxon>
        <taxon>Chrysochloris</taxon>
    </lineage>
</organism>
<feature type="transmembrane region" description="Helical" evidence="6">
    <location>
        <begin position="120"/>
        <end position="140"/>
    </location>
</feature>
<comment type="subcellular location">
    <subcellularLocation>
        <location evidence="1">Membrane</location>
        <topology evidence="1">Multi-pass membrane protein</topology>
    </subcellularLocation>
</comment>
<evidence type="ECO:0000313" key="8">
    <source>
        <dbReference type="RefSeq" id="XP_006875099.1"/>
    </source>
</evidence>
<evidence type="ECO:0000313" key="7">
    <source>
        <dbReference type="Proteomes" id="UP000504623"/>
    </source>
</evidence>
<dbReference type="GO" id="GO:0005886">
    <property type="term" value="C:plasma membrane"/>
    <property type="evidence" value="ECO:0007669"/>
    <property type="project" value="TreeGrafter"/>
</dbReference>
<reference evidence="8" key="1">
    <citation type="submission" date="2025-08" db="UniProtKB">
        <authorList>
            <consortium name="RefSeq"/>
        </authorList>
    </citation>
    <scope>IDENTIFICATION</scope>
    <source>
        <tissue evidence="8">Spleen</tissue>
    </source>
</reference>
<feature type="transmembrane region" description="Helical" evidence="6">
    <location>
        <begin position="59"/>
        <end position="86"/>
    </location>
</feature>
<dbReference type="RefSeq" id="XP_006875099.1">
    <property type="nucleotide sequence ID" value="XM_006875037.1"/>
</dbReference>
<dbReference type="GeneID" id="102817229"/>
<dbReference type="GO" id="GO:0007166">
    <property type="term" value="P:cell surface receptor signaling pathway"/>
    <property type="evidence" value="ECO:0007669"/>
    <property type="project" value="TreeGrafter"/>
</dbReference>
<keyword evidence="7" id="KW-1185">Reference proteome</keyword>
<dbReference type="Proteomes" id="UP000504623">
    <property type="component" value="Unplaced"/>
</dbReference>
<dbReference type="InterPro" id="IPR030417">
    <property type="entry name" value="MS4A"/>
</dbReference>
<dbReference type="PANTHER" id="PTHR23320:SF42">
    <property type="entry name" value="MEMBRANE-SPANNING 4-DOMAINS SUBFAMILY A MEMBER 13"/>
    <property type="match status" value="1"/>
</dbReference>
<protein>
    <submittedName>
        <fullName evidence="8">Membrane-spanning 4-domains subfamily A member 13</fullName>
    </submittedName>
</protein>
<keyword evidence="5 6" id="KW-0472">Membrane</keyword>
<dbReference type="Pfam" id="PF04103">
    <property type="entry name" value="CD20"/>
    <property type="match status" value="1"/>
</dbReference>
<evidence type="ECO:0000256" key="2">
    <source>
        <dbReference type="ARBA" id="ARBA00009565"/>
    </source>
</evidence>
<gene>
    <name evidence="8" type="primary">MS4A13</name>
</gene>
<dbReference type="CTD" id="503497"/>
<dbReference type="AlphaFoldDB" id="A0A9B0WYS7"/>
<evidence type="ECO:0000256" key="1">
    <source>
        <dbReference type="ARBA" id="ARBA00004141"/>
    </source>
</evidence>
<feature type="transmembrane region" description="Helical" evidence="6">
    <location>
        <begin position="31"/>
        <end position="52"/>
    </location>
</feature>
<dbReference type="InterPro" id="IPR007237">
    <property type="entry name" value="CD20-like"/>
</dbReference>
<evidence type="ECO:0000256" key="3">
    <source>
        <dbReference type="ARBA" id="ARBA00022692"/>
    </source>
</evidence>
<feature type="transmembrane region" description="Helical" evidence="6">
    <location>
        <begin position="7"/>
        <end position="25"/>
    </location>
</feature>
<keyword evidence="4 6" id="KW-1133">Transmembrane helix</keyword>
<keyword evidence="3 6" id="KW-0812">Transmembrane</keyword>
<evidence type="ECO:0000256" key="5">
    <source>
        <dbReference type="ARBA" id="ARBA00023136"/>
    </source>
</evidence>
<dbReference type="PANTHER" id="PTHR23320">
    <property type="entry name" value="MEMBRANE-SPANNING 4-DOMAINS SUBFAMILY A MS4A -RELATED"/>
    <property type="match status" value="1"/>
</dbReference>
<evidence type="ECO:0000256" key="4">
    <source>
        <dbReference type="ARBA" id="ARBA00022989"/>
    </source>
</evidence>
<comment type="similarity">
    <text evidence="2">Belongs to the MS4A family.</text>
</comment>
<proteinExistence type="inferred from homology"/>